<organism evidence="1 2">
    <name type="scientific">Gomphosphaeria aponina SAG 52.96 = DSM 107014</name>
    <dbReference type="NCBI Taxonomy" id="1521640"/>
    <lineage>
        <taxon>Bacteria</taxon>
        <taxon>Bacillati</taxon>
        <taxon>Cyanobacteriota</taxon>
        <taxon>Cyanophyceae</taxon>
        <taxon>Oscillatoriophycideae</taxon>
        <taxon>Chroococcales</taxon>
        <taxon>Gomphosphaeriaceae</taxon>
        <taxon>Gomphosphaeria</taxon>
    </lineage>
</organism>
<proteinExistence type="predicted"/>
<accession>A0A941GR87</accession>
<dbReference type="AlphaFoldDB" id="A0A941GR87"/>
<sequence>MVSMVIEINEDGYLASIPGIQGAFAEGDTPHEAIFNCLDVLKMIIEYRQEQNQELNLGEIEFTQNTRLTFTMPIGF</sequence>
<evidence type="ECO:0008006" key="3">
    <source>
        <dbReference type="Google" id="ProtNLM"/>
    </source>
</evidence>
<gene>
    <name evidence="1" type="ORF">DSM107014_01270</name>
</gene>
<dbReference type="Proteomes" id="UP000767446">
    <property type="component" value="Unassembled WGS sequence"/>
</dbReference>
<dbReference type="EMBL" id="JADQBC010000005">
    <property type="protein sequence ID" value="MBR8826532.1"/>
    <property type="molecule type" value="Genomic_DNA"/>
</dbReference>
<dbReference type="InterPro" id="IPR035069">
    <property type="entry name" value="TTHA1013/TTHA0281-like"/>
</dbReference>
<evidence type="ECO:0000313" key="2">
    <source>
        <dbReference type="Proteomes" id="UP000767446"/>
    </source>
</evidence>
<evidence type="ECO:0000313" key="1">
    <source>
        <dbReference type="EMBL" id="MBR8826532.1"/>
    </source>
</evidence>
<protein>
    <recommendedName>
        <fullName evidence="3">HicB-like antitoxin of toxin-antitoxin system domain-containing protein</fullName>
    </recommendedName>
</protein>
<name>A0A941GR87_9CHRO</name>
<dbReference type="SUPFAM" id="SSF143100">
    <property type="entry name" value="TTHA1013/TTHA0281-like"/>
    <property type="match status" value="1"/>
</dbReference>
<dbReference type="Gene3D" id="3.30.160.250">
    <property type="match status" value="1"/>
</dbReference>
<comment type="caution">
    <text evidence="1">The sequence shown here is derived from an EMBL/GenBank/DDBJ whole genome shotgun (WGS) entry which is preliminary data.</text>
</comment>
<reference evidence="1" key="1">
    <citation type="submission" date="2021-02" db="EMBL/GenBank/DDBJ databases">
        <title>Metagenome analyses of Stigonema ocellatum DSM 106950, Chlorogloea purpurea SAG 13.99 and Gomphosphaeria aponina DSM 107014.</title>
        <authorList>
            <person name="Marter P."/>
            <person name="Huang S."/>
        </authorList>
    </citation>
    <scope>NUCLEOTIDE SEQUENCE</scope>
    <source>
        <strain evidence="1">JP213</strain>
    </source>
</reference>